<dbReference type="RefSeq" id="WP_149887561.1">
    <property type="nucleotide sequence ID" value="NZ_CAUESG010000038.1"/>
</dbReference>
<evidence type="ECO:0000313" key="4">
    <source>
        <dbReference type="Proteomes" id="UP000323567"/>
    </source>
</evidence>
<evidence type="ECO:0000256" key="2">
    <source>
        <dbReference type="SAM" id="SignalP"/>
    </source>
</evidence>
<dbReference type="AlphaFoldDB" id="A0A5B3G507"/>
<dbReference type="Proteomes" id="UP000323567">
    <property type="component" value="Unassembled WGS sequence"/>
</dbReference>
<dbReference type="GO" id="GO:0003755">
    <property type="term" value="F:peptidyl-prolyl cis-trans isomerase activity"/>
    <property type="evidence" value="ECO:0007669"/>
    <property type="project" value="InterPro"/>
</dbReference>
<evidence type="ECO:0000313" key="3">
    <source>
        <dbReference type="EMBL" id="KAA2368302.1"/>
    </source>
</evidence>
<sequence>MKLITRFLYLSAAGIMLLTSCAKEQTESYDKFENQALEAWMTQNRRELLKNYQPEGGYYVEILAAGNPDAKPVNDTACWVKFDFSGRDLSGNIVLTRRANEARQLGTFTKYTHYVPFYRYCGTENTSLMEGTFLAMRNTLHLDPDYAAGKGVDPEFLLREGSRVRLYLPSRIVGNGVKGDGGYEGQFDLSAKRPLIVDMEICDTVKNPLEAEGSLVDAFCEANGGMVMFTKDGEDDSEKRPTDPEDAKHPYNRAERWVSACDTVAQLYVDVRYDPAKELAGDRFTFSFPVGSERNEPYNVGFEPYNGSDLEKKIAEALVKRFHGEGDDYEAYKGVADLDADSVGMEGTAKIWYIGRFLDGFIFDTNIDEVKQIIYGEVRKTGSAHSYDVQNPDQITAFYYIVPHLKYGQWATLVTTSTNAYGTTGKSGGSSTSTSSNGYTSSYYDYLNYLNYSQMYYGNNGYYGGYYNDYYGYGGLGNYGYYGGYYGGYGDNYDSGETTTTTKVYTDIPSFSPLIFQIYIEPDGK</sequence>
<feature type="region of interest" description="Disordered" evidence="1">
    <location>
        <begin position="230"/>
        <end position="249"/>
    </location>
</feature>
<dbReference type="InterPro" id="IPR046357">
    <property type="entry name" value="PPIase_dom_sf"/>
</dbReference>
<accession>A0A5B3G507</accession>
<name>A0A5B3G507_9BACT</name>
<keyword evidence="2" id="KW-0732">Signal</keyword>
<feature type="compositionally biased region" description="Basic and acidic residues" evidence="1">
    <location>
        <begin position="237"/>
        <end position="249"/>
    </location>
</feature>
<protein>
    <recommendedName>
        <fullName evidence="5">Peptidylprolyl isomerase</fullName>
    </recommendedName>
</protein>
<dbReference type="EMBL" id="VVXK01000015">
    <property type="protein sequence ID" value="KAA2368302.1"/>
    <property type="molecule type" value="Genomic_DNA"/>
</dbReference>
<evidence type="ECO:0000256" key="1">
    <source>
        <dbReference type="SAM" id="MobiDB-lite"/>
    </source>
</evidence>
<comment type="caution">
    <text evidence="3">The sequence shown here is derived from an EMBL/GenBank/DDBJ whole genome shotgun (WGS) entry which is preliminary data.</text>
</comment>
<feature type="signal peptide" evidence="2">
    <location>
        <begin position="1"/>
        <end position="22"/>
    </location>
</feature>
<dbReference type="PROSITE" id="PS51257">
    <property type="entry name" value="PROKAR_LIPOPROTEIN"/>
    <property type="match status" value="1"/>
</dbReference>
<feature type="chain" id="PRO_5023114347" description="Peptidylprolyl isomerase" evidence="2">
    <location>
        <begin position="23"/>
        <end position="525"/>
    </location>
</feature>
<dbReference type="SUPFAM" id="SSF54534">
    <property type="entry name" value="FKBP-like"/>
    <property type="match status" value="1"/>
</dbReference>
<gene>
    <name evidence="3" type="ORF">F2Y13_10640</name>
</gene>
<organism evidence="3 4">
    <name type="scientific">Alistipes shahii</name>
    <dbReference type="NCBI Taxonomy" id="328814"/>
    <lineage>
        <taxon>Bacteria</taxon>
        <taxon>Pseudomonadati</taxon>
        <taxon>Bacteroidota</taxon>
        <taxon>Bacteroidia</taxon>
        <taxon>Bacteroidales</taxon>
        <taxon>Rikenellaceae</taxon>
        <taxon>Alistipes</taxon>
    </lineage>
</organism>
<reference evidence="3 4" key="1">
    <citation type="journal article" date="2019" name="Nat. Med.">
        <title>A library of human gut bacterial isolates paired with longitudinal multiomics data enables mechanistic microbiome research.</title>
        <authorList>
            <person name="Poyet M."/>
            <person name="Groussin M."/>
            <person name="Gibbons S.M."/>
            <person name="Avila-Pacheco J."/>
            <person name="Jiang X."/>
            <person name="Kearney S.M."/>
            <person name="Perrotta A.R."/>
            <person name="Berdy B."/>
            <person name="Zhao S."/>
            <person name="Lieberman T.D."/>
            <person name="Swanson P.K."/>
            <person name="Smith M."/>
            <person name="Roesemann S."/>
            <person name="Alexander J.E."/>
            <person name="Rich S.A."/>
            <person name="Livny J."/>
            <person name="Vlamakis H."/>
            <person name="Clish C."/>
            <person name="Bullock K."/>
            <person name="Deik A."/>
            <person name="Scott J."/>
            <person name="Pierce K.A."/>
            <person name="Xavier R.J."/>
            <person name="Alm E.J."/>
        </authorList>
    </citation>
    <scope>NUCLEOTIDE SEQUENCE [LARGE SCALE GENOMIC DNA]</scope>
    <source>
        <strain evidence="3 4">BIOML-A2</strain>
    </source>
</reference>
<evidence type="ECO:0008006" key="5">
    <source>
        <dbReference type="Google" id="ProtNLM"/>
    </source>
</evidence>
<proteinExistence type="predicted"/>
<dbReference type="Gene3D" id="3.10.50.40">
    <property type="match status" value="1"/>
</dbReference>